<dbReference type="AlphaFoldDB" id="A0A225M013"/>
<dbReference type="OrthoDB" id="5297354at2"/>
<keyword evidence="1" id="KW-0831">Ubiquinone biosynthesis</keyword>
<proteinExistence type="inferred from homology"/>
<keyword evidence="1" id="KW-0963">Cytoplasm</keyword>
<comment type="function">
    <text evidence="1">Required for efficient ubiquinone (coenzyme Q) biosynthesis. UbiK is probably an accessory factor of Ubi enzymes and facilitates ubiquinone biosynthesis by acting as an assembly factor, a targeting factor, or both.</text>
</comment>
<dbReference type="GO" id="GO:0005737">
    <property type="term" value="C:cytoplasm"/>
    <property type="evidence" value="ECO:0007669"/>
    <property type="project" value="UniProtKB-SubCell"/>
</dbReference>
<comment type="pathway">
    <text evidence="1">Cofactor biosynthesis; ubiquinone biosynthesis.</text>
</comment>
<dbReference type="EMBL" id="NJIH01000015">
    <property type="protein sequence ID" value="OWT54536.1"/>
    <property type="molecule type" value="Genomic_DNA"/>
</dbReference>
<evidence type="ECO:0000256" key="1">
    <source>
        <dbReference type="HAMAP-Rule" id="MF_02216"/>
    </source>
</evidence>
<dbReference type="InterPro" id="IPR007475">
    <property type="entry name" value="UbiK"/>
</dbReference>
<dbReference type="RefSeq" id="WP_088605711.1">
    <property type="nucleotide sequence ID" value="NZ_NJIH01000015.1"/>
</dbReference>
<dbReference type="UniPathway" id="UPA00232"/>
<evidence type="ECO:0000313" key="3">
    <source>
        <dbReference type="Proteomes" id="UP000214603"/>
    </source>
</evidence>
<comment type="similarity">
    <text evidence="1">Belongs to the UbiK family.</text>
</comment>
<keyword evidence="3" id="KW-1185">Reference proteome</keyword>
<dbReference type="Pfam" id="PF04380">
    <property type="entry name" value="BMFP"/>
    <property type="match status" value="1"/>
</dbReference>
<organism evidence="2 3">
    <name type="scientific">Candidimonas nitroreducens</name>
    <dbReference type="NCBI Taxonomy" id="683354"/>
    <lineage>
        <taxon>Bacteria</taxon>
        <taxon>Pseudomonadati</taxon>
        <taxon>Pseudomonadota</taxon>
        <taxon>Betaproteobacteria</taxon>
        <taxon>Burkholderiales</taxon>
        <taxon>Alcaligenaceae</taxon>
        <taxon>Candidimonas</taxon>
    </lineage>
</organism>
<dbReference type="GO" id="GO:0006744">
    <property type="term" value="P:ubiquinone biosynthetic process"/>
    <property type="evidence" value="ECO:0007669"/>
    <property type="project" value="UniProtKB-UniRule"/>
</dbReference>
<sequence>MTIRPDWFEDFQKNMSDLIARSPAADIERNVKAMMAQTFARLDLITREEFDVQAGLLQKALARIDALEARVKALEGEPAGPGQEPRQNP</sequence>
<dbReference type="PANTHER" id="PTHR38040">
    <property type="entry name" value="UBIQUINONE BIOSYNTHESIS ACCESSORY FACTOR UBIK"/>
    <property type="match status" value="1"/>
</dbReference>
<comment type="caution">
    <text evidence="2">The sequence shown here is derived from an EMBL/GenBank/DDBJ whole genome shotgun (WGS) entry which is preliminary data.</text>
</comment>
<dbReference type="HAMAP" id="MF_02216">
    <property type="entry name" value="UbiK"/>
    <property type="match status" value="1"/>
</dbReference>
<reference evidence="3" key="1">
    <citation type="submission" date="2017-06" db="EMBL/GenBank/DDBJ databases">
        <title>Herbaspirillum phytohormonus sp. nov., isolated from the root nodule of Robinia pseudoacacia in lead-zinc mine.</title>
        <authorList>
            <person name="Fan M."/>
            <person name="Lin Y."/>
        </authorList>
    </citation>
    <scope>NUCLEOTIDE SEQUENCE [LARGE SCALE GENOMIC DNA]</scope>
    <source>
        <strain evidence="3">SC-089</strain>
    </source>
</reference>
<protein>
    <recommendedName>
        <fullName evidence="1">Ubiquinone biosynthesis accessory factor UbiK</fullName>
    </recommendedName>
</protein>
<dbReference type="Proteomes" id="UP000214603">
    <property type="component" value="Unassembled WGS sequence"/>
</dbReference>
<evidence type="ECO:0000313" key="2">
    <source>
        <dbReference type="EMBL" id="OWT54536.1"/>
    </source>
</evidence>
<accession>A0A225M013</accession>
<name>A0A225M013_9BURK</name>
<comment type="subcellular location">
    <subcellularLocation>
        <location evidence="1">Cytoplasm</location>
    </subcellularLocation>
</comment>
<dbReference type="PANTHER" id="PTHR38040:SF1">
    <property type="entry name" value="UBIQUINONE BIOSYNTHESIS ACCESSORY FACTOR UBIK"/>
    <property type="match status" value="1"/>
</dbReference>
<gene>
    <name evidence="1" type="primary">ubiK</name>
    <name evidence="2" type="ORF">CEY11_22500</name>
</gene>